<keyword evidence="1" id="KW-0680">Restriction system</keyword>
<name>A0ABT8CKZ8_9VIBR</name>
<keyword evidence="4" id="KW-1185">Reference proteome</keyword>
<accession>A0ABT8CKZ8</accession>
<gene>
    <name evidence="3" type="ORF">QWY96_13380</name>
</gene>
<evidence type="ECO:0000313" key="3">
    <source>
        <dbReference type="EMBL" id="MDN3701635.1"/>
    </source>
</evidence>
<dbReference type="Gene3D" id="3.90.220.20">
    <property type="entry name" value="DNA methylase specificity domains"/>
    <property type="match status" value="1"/>
</dbReference>
<evidence type="ECO:0000313" key="4">
    <source>
        <dbReference type="Proteomes" id="UP001223712"/>
    </source>
</evidence>
<organism evidence="3 4">
    <name type="scientific">Vibrio artabrorum</name>
    <dbReference type="NCBI Taxonomy" id="446374"/>
    <lineage>
        <taxon>Bacteria</taxon>
        <taxon>Pseudomonadati</taxon>
        <taxon>Pseudomonadota</taxon>
        <taxon>Gammaproteobacteria</taxon>
        <taxon>Vibrionales</taxon>
        <taxon>Vibrionaceae</taxon>
        <taxon>Vibrio</taxon>
    </lineage>
</organism>
<dbReference type="EMBL" id="JAUFQY010000001">
    <property type="protein sequence ID" value="MDN3701635.1"/>
    <property type="molecule type" value="Genomic_DNA"/>
</dbReference>
<evidence type="ECO:0000256" key="1">
    <source>
        <dbReference type="ARBA" id="ARBA00022747"/>
    </source>
</evidence>
<dbReference type="Proteomes" id="UP001223712">
    <property type="component" value="Unassembled WGS sequence"/>
</dbReference>
<proteinExistence type="predicted"/>
<protein>
    <submittedName>
        <fullName evidence="3">Uncharacterized protein</fullName>
    </submittedName>
</protein>
<dbReference type="RefSeq" id="WP_290334855.1">
    <property type="nucleotide sequence ID" value="NZ_JAUFQY010000001.1"/>
</dbReference>
<keyword evidence="2" id="KW-0238">DNA-binding</keyword>
<dbReference type="InterPro" id="IPR044946">
    <property type="entry name" value="Restrct_endonuc_typeI_TRD_sf"/>
</dbReference>
<reference evidence="4" key="1">
    <citation type="journal article" date="2019" name="Int. J. Syst. Evol. Microbiol.">
        <title>The Global Catalogue of Microorganisms (GCM) 10K type strain sequencing project: providing services to taxonomists for standard genome sequencing and annotation.</title>
        <authorList>
            <consortium name="The Broad Institute Genomics Platform"/>
            <consortium name="The Broad Institute Genome Sequencing Center for Infectious Disease"/>
            <person name="Wu L."/>
            <person name="Ma J."/>
        </authorList>
    </citation>
    <scope>NUCLEOTIDE SEQUENCE [LARGE SCALE GENOMIC DNA]</scope>
    <source>
        <strain evidence="4">CECT 7226</strain>
    </source>
</reference>
<dbReference type="SUPFAM" id="SSF116734">
    <property type="entry name" value="DNA methylase specificity domain"/>
    <property type="match status" value="1"/>
</dbReference>
<evidence type="ECO:0000256" key="2">
    <source>
        <dbReference type="ARBA" id="ARBA00023125"/>
    </source>
</evidence>
<comment type="caution">
    <text evidence="3">The sequence shown here is derived from an EMBL/GenBank/DDBJ whole genome shotgun (WGS) entry which is preliminary data.</text>
</comment>
<sequence length="52" mass="5849">MNNTDVPLPPLPLQRTFAKIVAGLYNQYQTNEATEFNELFDSVSQKAFSGEL</sequence>